<sequence>MATARRRGRLAAVLVAAAVILSSTSGPAAAAEPEWPLQPGWPRDTDLASARPMNVPIEGSTGRSGWSKHSSPALADIDADGRPEIVVGSLDGRVYVYRRDGSLLWSRYLDAQHAAGPVIGSPAVGDIDGDGSLEVVVGSENGYVFAFDRTGATKAGWPQFTGWNADYPNRCATDACTGVVAGPTLADLDGDGTLEVIVGSYSHLMWVWNHRGQALPGWPVDVWDGIASGAAVGDINADGRPEIVVGSDVANDCADCRPYGRLAKGGLLHAFTIAGKEVSGWPFRTDSFMHSTPALADLDADGKLETIAGGGLFTEGTEWRGHHLWVVGHDGRLRWSFRADSVILSAPTVGDVNGDGTPEIAFGDYAGNTYLLNRLGQLMWKNNGVTTRAPHGSGAHFGAPVLADVTGDGRAEVVATDSNWHVKAFDVPTGRVVADTGTTFPVWASAAVGDLDGDGTNEVVAGSAAQNGPNTGNLNDLAGAGRLYVWRTPGRGGLVHPQFQQRVTPIDRSLAPRDPSGSTASVYRFWSPGFDNAHFFTTSGSEAVRIIDTDVNWVYEGRAFGARPAPGGTCTSGGSPVHRFWSAGFRSHFYTQSEAERARIVATDRNWAYEGVAYCAYAQAGSGTVALHRFWSPGFGKHFFTASAAEADHIRANDRNWTYEGVAYHVLP</sequence>
<feature type="region of interest" description="Disordered" evidence="6">
    <location>
        <begin position="29"/>
        <end position="75"/>
    </location>
</feature>
<dbReference type="Proteomes" id="UP001317322">
    <property type="component" value="Chromosome"/>
</dbReference>
<dbReference type="Pfam" id="PF18885">
    <property type="entry name" value="DUF5648"/>
    <property type="match status" value="1"/>
</dbReference>
<name>A0ABY5K0F4_9CELL</name>
<evidence type="ECO:0000259" key="8">
    <source>
        <dbReference type="Pfam" id="PF18885"/>
    </source>
</evidence>
<feature type="domain" description="DUF5648" evidence="8">
    <location>
        <begin position="522"/>
        <end position="666"/>
    </location>
</feature>
<dbReference type="Pfam" id="PF13517">
    <property type="entry name" value="FG-GAP_3"/>
    <property type="match status" value="3"/>
</dbReference>
<dbReference type="EMBL" id="CP101989">
    <property type="protein sequence ID" value="UUI63927.1"/>
    <property type="molecule type" value="Genomic_DNA"/>
</dbReference>
<evidence type="ECO:0000256" key="7">
    <source>
        <dbReference type="SAM" id="SignalP"/>
    </source>
</evidence>
<evidence type="ECO:0000313" key="10">
    <source>
        <dbReference type="Proteomes" id="UP001317322"/>
    </source>
</evidence>
<reference evidence="9 10" key="1">
    <citation type="submission" date="2022-07" db="EMBL/GenBank/DDBJ databases">
        <title>Novel species in genus cellulomonas.</title>
        <authorList>
            <person name="Ye L."/>
        </authorList>
    </citation>
    <scope>NUCLEOTIDE SEQUENCE [LARGE SCALE GENOMIC DNA]</scope>
    <source>
        <strain evidence="10">zg-Y908</strain>
    </source>
</reference>
<feature type="compositionally biased region" description="Polar residues" evidence="6">
    <location>
        <begin position="61"/>
        <end position="70"/>
    </location>
</feature>
<comment type="subcellular location">
    <subcellularLocation>
        <location evidence="1">Membrane</location>
        <topology evidence="1">Single-pass membrane protein</topology>
    </subcellularLocation>
</comment>
<dbReference type="InterPro" id="IPR045232">
    <property type="entry name" value="FAM234"/>
</dbReference>
<evidence type="ECO:0000256" key="6">
    <source>
        <dbReference type="SAM" id="MobiDB-lite"/>
    </source>
</evidence>
<evidence type="ECO:0000256" key="4">
    <source>
        <dbReference type="ARBA" id="ARBA00022989"/>
    </source>
</evidence>
<keyword evidence="2" id="KW-0812">Transmembrane</keyword>
<proteinExistence type="predicted"/>
<feature type="chain" id="PRO_5046643465" evidence="7">
    <location>
        <begin position="31"/>
        <end position="668"/>
    </location>
</feature>
<dbReference type="PANTHER" id="PTHR21419">
    <property type="match status" value="1"/>
</dbReference>
<protein>
    <submittedName>
        <fullName evidence="9">FG-GAP-like repeat-containing protein</fullName>
    </submittedName>
</protein>
<evidence type="ECO:0000256" key="3">
    <source>
        <dbReference type="ARBA" id="ARBA00022729"/>
    </source>
</evidence>
<dbReference type="InterPro" id="IPR043708">
    <property type="entry name" value="DUF5648"/>
</dbReference>
<keyword evidence="4" id="KW-1133">Transmembrane helix</keyword>
<accession>A0ABY5K0F4</accession>
<evidence type="ECO:0000256" key="1">
    <source>
        <dbReference type="ARBA" id="ARBA00004167"/>
    </source>
</evidence>
<dbReference type="Gene3D" id="2.130.10.130">
    <property type="entry name" value="Integrin alpha, N-terminal"/>
    <property type="match status" value="2"/>
</dbReference>
<dbReference type="InterPro" id="IPR028994">
    <property type="entry name" value="Integrin_alpha_N"/>
</dbReference>
<gene>
    <name evidence="9" type="ORF">NP075_12380</name>
</gene>
<dbReference type="SUPFAM" id="SSF69318">
    <property type="entry name" value="Integrin alpha N-terminal domain"/>
    <property type="match status" value="2"/>
</dbReference>
<feature type="signal peptide" evidence="7">
    <location>
        <begin position="1"/>
        <end position="30"/>
    </location>
</feature>
<dbReference type="PANTHER" id="PTHR21419:SF23">
    <property type="entry name" value="PROTEIN DEFECTIVE IN EXINE FORMATION 1"/>
    <property type="match status" value="1"/>
</dbReference>
<keyword evidence="3 7" id="KW-0732">Signal</keyword>
<organism evidence="9 10">
    <name type="scientific">Cellulomonas wangsupingiae</name>
    <dbReference type="NCBI Taxonomy" id="2968085"/>
    <lineage>
        <taxon>Bacteria</taxon>
        <taxon>Bacillati</taxon>
        <taxon>Actinomycetota</taxon>
        <taxon>Actinomycetes</taxon>
        <taxon>Micrococcales</taxon>
        <taxon>Cellulomonadaceae</taxon>
        <taxon>Cellulomonas</taxon>
    </lineage>
</organism>
<dbReference type="InterPro" id="IPR013517">
    <property type="entry name" value="FG-GAP"/>
</dbReference>
<evidence type="ECO:0000313" key="9">
    <source>
        <dbReference type="EMBL" id="UUI63927.1"/>
    </source>
</evidence>
<evidence type="ECO:0000256" key="2">
    <source>
        <dbReference type="ARBA" id="ARBA00022692"/>
    </source>
</evidence>
<keyword evidence="5" id="KW-0472">Membrane</keyword>
<evidence type="ECO:0000256" key="5">
    <source>
        <dbReference type="ARBA" id="ARBA00023136"/>
    </source>
</evidence>
<keyword evidence="10" id="KW-1185">Reference proteome</keyword>
<dbReference type="RefSeq" id="WP_227565471.1">
    <property type="nucleotide sequence ID" value="NZ_CP101989.1"/>
</dbReference>